<accession>A0ABQ1KGP3</accession>
<sequence length="48" mass="5210">MSKSIKLLAAVGLFAILAACGQKQTNEEFVVIDPEPISHEPVHTGKYK</sequence>
<dbReference type="Proteomes" id="UP000645462">
    <property type="component" value="Unassembled WGS sequence"/>
</dbReference>
<evidence type="ECO:0000313" key="3">
    <source>
        <dbReference type="Proteomes" id="UP000645462"/>
    </source>
</evidence>
<name>A0ABQ1KGP3_9RHOB</name>
<protein>
    <recommendedName>
        <fullName evidence="4">Lipoprotein</fullName>
    </recommendedName>
</protein>
<keyword evidence="1" id="KW-0732">Signal</keyword>
<proteinExistence type="predicted"/>
<feature type="signal peptide" evidence="1">
    <location>
        <begin position="1"/>
        <end position="21"/>
    </location>
</feature>
<organism evidence="2 3">
    <name type="scientific">Marivita lacus</name>
    <dbReference type="NCBI Taxonomy" id="1323742"/>
    <lineage>
        <taxon>Bacteria</taxon>
        <taxon>Pseudomonadati</taxon>
        <taxon>Pseudomonadota</taxon>
        <taxon>Alphaproteobacteria</taxon>
        <taxon>Rhodobacterales</taxon>
        <taxon>Roseobacteraceae</taxon>
        <taxon>Marivita</taxon>
    </lineage>
</organism>
<comment type="caution">
    <text evidence="2">The sequence shown here is derived from an EMBL/GenBank/DDBJ whole genome shotgun (WGS) entry which is preliminary data.</text>
</comment>
<reference evidence="3" key="1">
    <citation type="journal article" date="2019" name="Int. J. Syst. Evol. Microbiol.">
        <title>The Global Catalogue of Microorganisms (GCM) 10K type strain sequencing project: providing services to taxonomists for standard genome sequencing and annotation.</title>
        <authorList>
            <consortium name="The Broad Institute Genomics Platform"/>
            <consortium name="The Broad Institute Genome Sequencing Center for Infectious Disease"/>
            <person name="Wu L."/>
            <person name="Ma J."/>
        </authorList>
    </citation>
    <scope>NUCLEOTIDE SEQUENCE [LARGE SCALE GENOMIC DNA]</scope>
    <source>
        <strain evidence="3">CGMCC 1.12478</strain>
    </source>
</reference>
<keyword evidence="3" id="KW-1185">Reference proteome</keyword>
<evidence type="ECO:0008006" key="4">
    <source>
        <dbReference type="Google" id="ProtNLM"/>
    </source>
</evidence>
<dbReference type="EMBL" id="BMFC01000002">
    <property type="protein sequence ID" value="GGB95638.1"/>
    <property type="molecule type" value="Genomic_DNA"/>
</dbReference>
<dbReference type="PROSITE" id="PS51257">
    <property type="entry name" value="PROKAR_LIPOPROTEIN"/>
    <property type="match status" value="1"/>
</dbReference>
<gene>
    <name evidence="2" type="ORF">GCM10011363_10410</name>
</gene>
<feature type="chain" id="PRO_5046887994" description="Lipoprotein" evidence="1">
    <location>
        <begin position="22"/>
        <end position="48"/>
    </location>
</feature>
<evidence type="ECO:0000313" key="2">
    <source>
        <dbReference type="EMBL" id="GGB95638.1"/>
    </source>
</evidence>
<dbReference type="RefSeq" id="WP_188480921.1">
    <property type="nucleotide sequence ID" value="NZ_BMFC01000002.1"/>
</dbReference>
<evidence type="ECO:0000256" key="1">
    <source>
        <dbReference type="SAM" id="SignalP"/>
    </source>
</evidence>